<dbReference type="Proteomes" id="UP001163823">
    <property type="component" value="Chromosome 4"/>
</dbReference>
<evidence type="ECO:0000313" key="9">
    <source>
        <dbReference type="Proteomes" id="UP001163823"/>
    </source>
</evidence>
<dbReference type="AlphaFoldDB" id="A0AAD7M4E6"/>
<reference evidence="8" key="1">
    <citation type="journal article" date="2023" name="Science">
        <title>Elucidation of the pathway for biosynthesis of saponin adjuvants from the soapbark tree.</title>
        <authorList>
            <person name="Reed J."/>
            <person name="Orme A."/>
            <person name="El-Demerdash A."/>
            <person name="Owen C."/>
            <person name="Martin L.B.B."/>
            <person name="Misra R.C."/>
            <person name="Kikuchi S."/>
            <person name="Rejzek M."/>
            <person name="Martin A.C."/>
            <person name="Harkess A."/>
            <person name="Leebens-Mack J."/>
            <person name="Louveau T."/>
            <person name="Stephenson M.J."/>
            <person name="Osbourn A."/>
        </authorList>
    </citation>
    <scope>NUCLEOTIDE SEQUENCE</scope>
    <source>
        <strain evidence="8">S10</strain>
    </source>
</reference>
<proteinExistence type="inferred from homology"/>
<dbReference type="InterPro" id="IPR006948">
    <property type="entry name" value="Alliinase_C"/>
</dbReference>
<dbReference type="InterPro" id="IPR037029">
    <property type="entry name" value="Alliinase_N_sf"/>
</dbReference>
<dbReference type="InterPro" id="IPR006947">
    <property type="entry name" value="EGF_alliinase"/>
</dbReference>
<keyword evidence="5" id="KW-0663">Pyridoxal phosphate</keyword>
<evidence type="ECO:0000313" key="8">
    <source>
        <dbReference type="EMBL" id="KAJ7969771.1"/>
    </source>
</evidence>
<evidence type="ECO:0000256" key="1">
    <source>
        <dbReference type="ARBA" id="ARBA00001933"/>
    </source>
</evidence>
<comment type="similarity">
    <text evidence="2">Belongs to the alliinase family.</text>
</comment>
<dbReference type="Gene3D" id="3.90.1150.10">
    <property type="entry name" value="Aspartate Aminotransferase, domain 1"/>
    <property type="match status" value="1"/>
</dbReference>
<dbReference type="Pfam" id="PF04863">
    <property type="entry name" value="EGF_alliinase"/>
    <property type="match status" value="1"/>
</dbReference>
<evidence type="ECO:0000256" key="4">
    <source>
        <dbReference type="ARBA" id="ARBA00022576"/>
    </source>
</evidence>
<comment type="subunit">
    <text evidence="3">Homodimer.</text>
</comment>
<dbReference type="EMBL" id="JARAOO010000004">
    <property type="protein sequence ID" value="KAJ7969771.1"/>
    <property type="molecule type" value="Genomic_DNA"/>
</dbReference>
<name>A0AAD7M4E6_QUISA</name>
<dbReference type="Gene3D" id="2.10.25.30">
    <property type="entry name" value="EGF-like, alliinase"/>
    <property type="match status" value="1"/>
</dbReference>
<dbReference type="PANTHER" id="PTHR43795:SF20">
    <property type="entry name" value="TRYPTOPHAN AMINOTRANSFERASE-RELATED PROTEIN 3"/>
    <property type="match status" value="1"/>
</dbReference>
<dbReference type="InterPro" id="IPR050478">
    <property type="entry name" value="Ethylene_sulfur-biosynth"/>
</dbReference>
<organism evidence="8 9">
    <name type="scientific">Quillaja saponaria</name>
    <name type="common">Soap bark tree</name>
    <dbReference type="NCBI Taxonomy" id="32244"/>
    <lineage>
        <taxon>Eukaryota</taxon>
        <taxon>Viridiplantae</taxon>
        <taxon>Streptophyta</taxon>
        <taxon>Embryophyta</taxon>
        <taxon>Tracheophyta</taxon>
        <taxon>Spermatophyta</taxon>
        <taxon>Magnoliopsida</taxon>
        <taxon>eudicotyledons</taxon>
        <taxon>Gunneridae</taxon>
        <taxon>Pentapetalae</taxon>
        <taxon>rosids</taxon>
        <taxon>fabids</taxon>
        <taxon>Fabales</taxon>
        <taxon>Quillajaceae</taxon>
        <taxon>Quillaja</taxon>
    </lineage>
</organism>
<dbReference type="Pfam" id="PF04864">
    <property type="entry name" value="Alliinase_C"/>
    <property type="match status" value="1"/>
</dbReference>
<feature type="domain" description="Alliinase C-terminal" evidence="7">
    <location>
        <begin position="95"/>
        <end position="450"/>
    </location>
</feature>
<comment type="caution">
    <text evidence="8">The sequence shown here is derived from an EMBL/GenBank/DDBJ whole genome shotgun (WGS) entry which is preliminary data.</text>
</comment>
<feature type="domain" description="Alliinase EGF-like" evidence="6">
    <location>
        <begin position="36"/>
        <end position="88"/>
    </location>
</feature>
<dbReference type="KEGG" id="qsa:O6P43_008063"/>
<evidence type="ECO:0000259" key="6">
    <source>
        <dbReference type="Pfam" id="PF04863"/>
    </source>
</evidence>
<dbReference type="GO" id="GO:0006520">
    <property type="term" value="P:amino acid metabolic process"/>
    <property type="evidence" value="ECO:0007669"/>
    <property type="project" value="TreeGrafter"/>
</dbReference>
<dbReference type="InterPro" id="IPR015424">
    <property type="entry name" value="PyrdxlP-dep_Trfase"/>
</dbReference>
<accession>A0AAD7M4E6</accession>
<keyword evidence="9" id="KW-1185">Reference proteome</keyword>
<protein>
    <submittedName>
        <fullName evidence="8">Tryptophan aminotransferase-related protein</fullName>
    </submittedName>
</protein>
<keyword evidence="4 8" id="KW-0032">Aminotransferase</keyword>
<dbReference type="PANTHER" id="PTHR43795">
    <property type="entry name" value="BIFUNCTIONAL ASPARTATE AMINOTRANSFERASE AND GLUTAMATE/ASPARTATE-PREPHENATE AMINOTRANSFERASE-RELATED"/>
    <property type="match status" value="1"/>
</dbReference>
<dbReference type="CDD" id="cd00609">
    <property type="entry name" value="AAT_like"/>
    <property type="match status" value="1"/>
</dbReference>
<dbReference type="GO" id="GO:0008483">
    <property type="term" value="F:transaminase activity"/>
    <property type="evidence" value="ECO:0007669"/>
    <property type="project" value="UniProtKB-KW"/>
</dbReference>
<evidence type="ECO:0000259" key="7">
    <source>
        <dbReference type="Pfam" id="PF04864"/>
    </source>
</evidence>
<comment type="cofactor">
    <cofactor evidence="1">
        <name>pyridoxal 5'-phosphate</name>
        <dbReference type="ChEBI" id="CHEBI:597326"/>
    </cofactor>
</comment>
<evidence type="ECO:0000256" key="5">
    <source>
        <dbReference type="ARBA" id="ARBA00022898"/>
    </source>
</evidence>
<dbReference type="SUPFAM" id="SSF53383">
    <property type="entry name" value="PLP-dependent transferases"/>
    <property type="match status" value="1"/>
</dbReference>
<evidence type="ECO:0000256" key="3">
    <source>
        <dbReference type="ARBA" id="ARBA00011738"/>
    </source>
</evidence>
<keyword evidence="4 8" id="KW-0808">Transferase</keyword>
<evidence type="ECO:0000256" key="2">
    <source>
        <dbReference type="ARBA" id="ARBA00006312"/>
    </source>
</evidence>
<dbReference type="InterPro" id="IPR015421">
    <property type="entry name" value="PyrdxlP-dep_Trfase_major"/>
</dbReference>
<gene>
    <name evidence="8" type="ORF">O6P43_008063</name>
</gene>
<dbReference type="Gene3D" id="3.40.640.10">
    <property type="entry name" value="Type I PLP-dependent aspartate aminotransferase-like (Major domain)"/>
    <property type="match status" value="1"/>
</dbReference>
<sequence length="460" mass="51458">MEKVSSNKSFGMFILAFSIFTFLALILPARGEWEPSWSRRAAEEAEAVAAIPCSGHGRAFLDGLVLDEKQPVCECNSCYGGRHCSEFLGAGCAANAVSGDPIFLEPYWMKHAASSAVLVSGWHRMSYTYSDGSYISQVLEKHIRKLHAHVGNAITDGRYIIFGVGSTQLLNAAVHALSPHTSSEPPAKVIASAPFYASYRTQTEFFNAVDYKFAGDTSLWKNNTSDNTTKFIEFVTSPNNPDGKLNKAILHGPNVKAIYDHAYYWPHFTAIPAPADEDVMLFTISKLTGHAGSRFGWAVIKDEAVYQRMLEYVQVSTKGVPRETQLRALKLLNAVLEEGEAKEIFKFAYKTMRNRWERLNSTLSMSKRFSLQKIAPQFCSFFQKIRVPSPAYAWLKCERQEDKDCYSVLKAANIDGSAGGNFSAEDRYVRLSLIKSQDDFEILLDKFTKLLDEENGARYI</sequence>
<dbReference type="GO" id="GO:0016846">
    <property type="term" value="F:carbon-sulfur lyase activity"/>
    <property type="evidence" value="ECO:0007669"/>
    <property type="project" value="InterPro"/>
</dbReference>
<dbReference type="InterPro" id="IPR015422">
    <property type="entry name" value="PyrdxlP-dep_Trfase_small"/>
</dbReference>